<evidence type="ECO:0000313" key="2">
    <source>
        <dbReference type="Proteomes" id="UP000006898"/>
    </source>
</evidence>
<dbReference type="HOGENOM" id="CLU_2116536_0_0_0"/>
<accession>D5MF55</accession>
<dbReference type="EMBL" id="FP565575">
    <property type="protein sequence ID" value="CBE68384.1"/>
    <property type="molecule type" value="Genomic_DNA"/>
</dbReference>
<protein>
    <submittedName>
        <fullName evidence="1">Uncharacterized protein</fullName>
    </submittedName>
</protein>
<dbReference type="Proteomes" id="UP000006898">
    <property type="component" value="Chromosome"/>
</dbReference>
<evidence type="ECO:0000313" key="1">
    <source>
        <dbReference type="EMBL" id="CBE68384.1"/>
    </source>
</evidence>
<dbReference type="AlphaFoldDB" id="D5MF55"/>
<gene>
    <name evidence="1" type="ORF">DAMO_1324</name>
</gene>
<sequence>MAMPNIQGPDRKKPLCYDPHRNKFITFDEIISRAEEIYPLERLTIEHLKRLVIERQRVGPDYKVQVMSGPLMSRDDVVEAILRDEPFGRATIEAELSHLRDLLAQINEALQHTK</sequence>
<reference evidence="1 2" key="1">
    <citation type="journal article" date="2010" name="Nature">
        <title>Nitrite-driven anaerobic methane oxidation by oxygenic bacteria.</title>
        <authorList>
            <person name="Ettwig K.F."/>
            <person name="Butler M.K."/>
            <person name="Le Paslier D."/>
            <person name="Pelletier E."/>
            <person name="Mangenot S."/>
            <person name="Kuypers M.M.M."/>
            <person name="Schreiber F."/>
            <person name="Dutilh B.E."/>
            <person name="Zedelius J."/>
            <person name="de Beer D."/>
            <person name="Gloerich J."/>
            <person name="Wessels H.J.C.T."/>
            <person name="van Allen T."/>
            <person name="Luesken F."/>
            <person name="Wu M."/>
            <person name="van de Pas-Schoonen K.T."/>
            <person name="Op den Camp H.J.M."/>
            <person name="Janssen-Megens E.M."/>
            <person name="Francoijs K-J."/>
            <person name="Stunnenberg H."/>
            <person name="Weissenbach J."/>
            <person name="Jetten M.S.M."/>
            <person name="Strous M."/>
        </authorList>
    </citation>
    <scope>NUCLEOTIDE SEQUENCE [LARGE SCALE GENOMIC DNA]</scope>
</reference>
<name>D5MF55_METO1</name>
<proteinExistence type="predicted"/>
<dbReference type="KEGG" id="mox:DAMO_1324"/>
<organism evidence="1 2">
    <name type="scientific">Methylomirabilis oxygeniifera</name>
    <dbReference type="NCBI Taxonomy" id="671143"/>
    <lineage>
        <taxon>Bacteria</taxon>
        <taxon>Candidatus Methylomirabilota</taxon>
        <taxon>Candidatus Methylomirabilia</taxon>
        <taxon>Candidatus Methylomirabilales</taxon>
        <taxon>Candidatus Methylomirabilaceae</taxon>
        <taxon>Candidatus Methylomirabilis</taxon>
    </lineage>
</organism>